<dbReference type="Proteomes" id="UP000039046">
    <property type="component" value="Unassembled WGS sequence"/>
</dbReference>
<dbReference type="HOGENOM" id="CLU_037990_6_0_1"/>
<reference evidence="1 2" key="1">
    <citation type="journal article" date="2015" name="Genome Announc.">
        <title>Draft Genome Sequence and Gene Annotation of the Entomopathogenic Fungus Verticillium hemipterigenum.</title>
        <authorList>
            <person name="Horn F."/>
            <person name="Habel A."/>
            <person name="Scharf D.H."/>
            <person name="Dworschak J."/>
            <person name="Brakhage A.A."/>
            <person name="Guthke R."/>
            <person name="Hertweck C."/>
            <person name="Linde J."/>
        </authorList>
    </citation>
    <scope>NUCLEOTIDE SEQUENCE [LARGE SCALE GENOMIC DNA]</scope>
</reference>
<dbReference type="InterPro" id="IPR052356">
    <property type="entry name" value="Thiol_S-MT"/>
</dbReference>
<organism evidence="1 2">
    <name type="scientific">[Torrubiella] hemipterigena</name>
    <dbReference type="NCBI Taxonomy" id="1531966"/>
    <lineage>
        <taxon>Eukaryota</taxon>
        <taxon>Fungi</taxon>
        <taxon>Dikarya</taxon>
        <taxon>Ascomycota</taxon>
        <taxon>Pezizomycotina</taxon>
        <taxon>Sordariomycetes</taxon>
        <taxon>Hypocreomycetidae</taxon>
        <taxon>Hypocreales</taxon>
        <taxon>Clavicipitaceae</taxon>
        <taxon>Clavicipitaceae incertae sedis</taxon>
        <taxon>'Torrubiella' clade</taxon>
    </lineage>
</organism>
<keyword evidence="2" id="KW-1185">Reference proteome</keyword>
<evidence type="ECO:0008006" key="3">
    <source>
        <dbReference type="Google" id="ProtNLM"/>
    </source>
</evidence>
<dbReference type="InterPro" id="IPR029063">
    <property type="entry name" value="SAM-dependent_MTases_sf"/>
</dbReference>
<evidence type="ECO:0000313" key="1">
    <source>
        <dbReference type="EMBL" id="CEJ91654.1"/>
    </source>
</evidence>
<name>A0A0A1TA38_9HYPO</name>
<dbReference type="SUPFAM" id="SSF53335">
    <property type="entry name" value="S-adenosyl-L-methionine-dependent methyltransferases"/>
    <property type="match status" value="1"/>
</dbReference>
<evidence type="ECO:0000313" key="2">
    <source>
        <dbReference type="Proteomes" id="UP000039046"/>
    </source>
</evidence>
<sequence>MLPVKELKDNLFRPWFLMFWAFKLALRTIGRLIAAGDFATLFSPSALFDACFANFWGLLSPGFKDDMAPVVRPLYEGRLHDGKVVDKPVHPPVSGVVLELGAGNGSWIKEFAEIGNINTTGSDDKLRKRGGTGKPTISKIYAVEPVLQSVEVLRERIQEAGMEHVYEVVPVGVESINDPSKWDGKIEPESLDCIVTVFCLCSIPEPEKNIAALYALLKPGGRWYVYEHVRCHRSVFWIAIYQRLIEFPWKYLVGCGLANPAGPQLLNAGKWSHVDLGSPDEETPYEVIPHIGGVLTK</sequence>
<protein>
    <recommendedName>
        <fullName evidence="3">Phospholipid methyltransferase</fullName>
    </recommendedName>
</protein>
<dbReference type="STRING" id="1531966.A0A0A1TA38"/>
<dbReference type="Pfam" id="PF13489">
    <property type="entry name" value="Methyltransf_23"/>
    <property type="match status" value="1"/>
</dbReference>
<dbReference type="Gene3D" id="3.40.50.150">
    <property type="entry name" value="Vaccinia Virus protein VP39"/>
    <property type="match status" value="1"/>
</dbReference>
<dbReference type="PANTHER" id="PTHR45036:SF1">
    <property type="entry name" value="METHYLTRANSFERASE LIKE 7A"/>
    <property type="match status" value="1"/>
</dbReference>
<dbReference type="AlphaFoldDB" id="A0A0A1TA38"/>
<proteinExistence type="predicted"/>
<dbReference type="PANTHER" id="PTHR45036">
    <property type="entry name" value="METHYLTRANSFERASE LIKE 7B"/>
    <property type="match status" value="1"/>
</dbReference>
<accession>A0A0A1TA38</accession>
<gene>
    <name evidence="1" type="ORF">VHEMI07355</name>
</gene>
<dbReference type="EMBL" id="CDHN01000004">
    <property type="protein sequence ID" value="CEJ91654.1"/>
    <property type="molecule type" value="Genomic_DNA"/>
</dbReference>